<sequence>MHIRIPTSHNIVAQLECNTENWSATVAVQAAWLERNYLLLRALIATPLRRLITLSPGIIV</sequence>
<evidence type="ECO:0000313" key="1">
    <source>
        <dbReference type="EMBL" id="KER20817.1"/>
    </source>
</evidence>
<name>A0A074Z5L0_OPIVI</name>
<organism evidence="1 2">
    <name type="scientific">Opisthorchis viverrini</name>
    <name type="common">Southeast Asian liver fluke</name>
    <dbReference type="NCBI Taxonomy" id="6198"/>
    <lineage>
        <taxon>Eukaryota</taxon>
        <taxon>Metazoa</taxon>
        <taxon>Spiralia</taxon>
        <taxon>Lophotrochozoa</taxon>
        <taxon>Platyhelminthes</taxon>
        <taxon>Trematoda</taxon>
        <taxon>Digenea</taxon>
        <taxon>Opisthorchiida</taxon>
        <taxon>Opisthorchiata</taxon>
        <taxon>Opisthorchiidae</taxon>
        <taxon>Opisthorchis</taxon>
    </lineage>
</organism>
<proteinExistence type="predicted"/>
<keyword evidence="2" id="KW-1185">Reference proteome</keyword>
<dbReference type="KEGG" id="ovi:T265_10718"/>
<reference evidence="1 2" key="1">
    <citation type="submission" date="2013-11" db="EMBL/GenBank/DDBJ databases">
        <title>Opisthorchis viverrini - life in the bile duct.</title>
        <authorList>
            <person name="Young N.D."/>
            <person name="Nagarajan N."/>
            <person name="Lin S.J."/>
            <person name="Korhonen P.K."/>
            <person name="Jex A.R."/>
            <person name="Hall R.S."/>
            <person name="Safavi-Hemami H."/>
            <person name="Kaewkong W."/>
            <person name="Bertrand D."/>
            <person name="Gao S."/>
            <person name="Seet Q."/>
            <person name="Wongkham S."/>
            <person name="Teh B.T."/>
            <person name="Wongkham C."/>
            <person name="Intapan P.M."/>
            <person name="Maleewong W."/>
            <person name="Yang X."/>
            <person name="Hu M."/>
            <person name="Wang Z."/>
            <person name="Hofmann A."/>
            <person name="Sternberg P.W."/>
            <person name="Tan P."/>
            <person name="Wang J."/>
            <person name="Gasser R.B."/>
        </authorList>
    </citation>
    <scope>NUCLEOTIDE SEQUENCE [LARGE SCALE GENOMIC DNA]</scope>
</reference>
<dbReference type="EMBL" id="KL597018">
    <property type="protein sequence ID" value="KER20817.1"/>
    <property type="molecule type" value="Genomic_DNA"/>
</dbReference>
<dbReference type="Proteomes" id="UP000054324">
    <property type="component" value="Unassembled WGS sequence"/>
</dbReference>
<dbReference type="AlphaFoldDB" id="A0A074Z5L0"/>
<dbReference type="CTD" id="20324886"/>
<dbReference type="RefSeq" id="XP_009175441.1">
    <property type="nucleotide sequence ID" value="XM_009177177.1"/>
</dbReference>
<accession>A0A074Z5L0</accession>
<dbReference type="GeneID" id="20324886"/>
<gene>
    <name evidence="1" type="ORF">T265_10718</name>
</gene>
<protein>
    <submittedName>
        <fullName evidence="1">Uncharacterized protein</fullName>
    </submittedName>
</protein>
<evidence type="ECO:0000313" key="2">
    <source>
        <dbReference type="Proteomes" id="UP000054324"/>
    </source>
</evidence>